<evidence type="ECO:0000313" key="2">
    <source>
        <dbReference type="EMBL" id="KMT66995.1"/>
    </source>
</evidence>
<dbReference type="InterPro" id="IPR013096">
    <property type="entry name" value="Cupin_2"/>
</dbReference>
<dbReference type="Pfam" id="PF07883">
    <property type="entry name" value="Cupin_2"/>
    <property type="match status" value="1"/>
</dbReference>
<dbReference type="PIRSF" id="PIRSF029883">
    <property type="entry name" value="KdgF"/>
    <property type="match status" value="1"/>
</dbReference>
<dbReference type="OrthoDB" id="9811153at2"/>
<organism evidence="2 3">
    <name type="scientific">Catenovulum maritimum</name>
    <dbReference type="NCBI Taxonomy" id="1513271"/>
    <lineage>
        <taxon>Bacteria</taxon>
        <taxon>Pseudomonadati</taxon>
        <taxon>Pseudomonadota</taxon>
        <taxon>Gammaproteobacteria</taxon>
        <taxon>Alteromonadales</taxon>
        <taxon>Alteromonadaceae</taxon>
        <taxon>Catenovulum</taxon>
    </lineage>
</organism>
<dbReference type="AlphaFoldDB" id="A0A0J8GW41"/>
<dbReference type="CDD" id="cd02238">
    <property type="entry name" value="cupin_KdgF"/>
    <property type="match status" value="1"/>
</dbReference>
<protein>
    <submittedName>
        <fullName evidence="2">Cupin</fullName>
    </submittedName>
</protein>
<accession>A0A0J8GW41</accession>
<dbReference type="InterPro" id="IPR025499">
    <property type="entry name" value="KdgF"/>
</dbReference>
<dbReference type="InterPro" id="IPR014710">
    <property type="entry name" value="RmlC-like_jellyroll"/>
</dbReference>
<dbReference type="Gene3D" id="2.60.120.10">
    <property type="entry name" value="Jelly Rolls"/>
    <property type="match status" value="1"/>
</dbReference>
<dbReference type="RefSeq" id="WP_048689147.1">
    <property type="nucleotide sequence ID" value="NZ_KQ130482.1"/>
</dbReference>
<reference evidence="2 3" key="1">
    <citation type="submission" date="2015-04" db="EMBL/GenBank/DDBJ databases">
        <title>Draft Genome Sequence of the Novel Agar-Digesting Marine Bacterium Q1.</title>
        <authorList>
            <person name="Li Y."/>
            <person name="Li D."/>
            <person name="Chen G."/>
            <person name="Du Z."/>
        </authorList>
    </citation>
    <scope>NUCLEOTIDE SEQUENCE [LARGE SCALE GENOMIC DNA]</scope>
    <source>
        <strain evidence="2 3">Q1</strain>
    </source>
</reference>
<evidence type="ECO:0000259" key="1">
    <source>
        <dbReference type="Pfam" id="PF07883"/>
    </source>
</evidence>
<comment type="caution">
    <text evidence="2">The sequence shown here is derived from an EMBL/GenBank/DDBJ whole genome shotgun (WGS) entry which is preliminary data.</text>
</comment>
<proteinExistence type="predicted"/>
<sequence>MQQSERLIKSTDNEIVDLGEGLKRQLLGYNHELMLVRVWFDKGAEGYLHKHPHSQSTYIESGVFDVHVNGEVKRLSAGDAFFIPPEEMHGAVCIEEGVLIDTFSPIREDFL</sequence>
<name>A0A0J8GW41_9ALTE</name>
<dbReference type="PANTHER" id="PTHR40112">
    <property type="entry name" value="H2HPP ISOMERASE"/>
    <property type="match status" value="1"/>
</dbReference>
<dbReference type="STRING" id="1513271.XM47_00830"/>
<evidence type="ECO:0000313" key="3">
    <source>
        <dbReference type="Proteomes" id="UP000037600"/>
    </source>
</evidence>
<dbReference type="InterPro" id="IPR011051">
    <property type="entry name" value="RmlC_Cupin_sf"/>
</dbReference>
<gene>
    <name evidence="2" type="ORF">XM47_00830</name>
</gene>
<dbReference type="PANTHER" id="PTHR40112:SF1">
    <property type="entry name" value="H2HPP ISOMERASE"/>
    <property type="match status" value="1"/>
</dbReference>
<dbReference type="Proteomes" id="UP000037600">
    <property type="component" value="Unassembled WGS sequence"/>
</dbReference>
<dbReference type="EMBL" id="LAZL01000002">
    <property type="protein sequence ID" value="KMT66995.1"/>
    <property type="molecule type" value="Genomic_DNA"/>
</dbReference>
<keyword evidence="3" id="KW-1185">Reference proteome</keyword>
<dbReference type="InterPro" id="IPR052535">
    <property type="entry name" value="Bacilysin_H2HPP_isomerase"/>
</dbReference>
<dbReference type="SUPFAM" id="SSF51182">
    <property type="entry name" value="RmlC-like cupins"/>
    <property type="match status" value="1"/>
</dbReference>
<dbReference type="PATRIC" id="fig|1513271.3.peg.175"/>
<feature type="domain" description="Cupin type-2" evidence="1">
    <location>
        <begin position="40"/>
        <end position="95"/>
    </location>
</feature>